<protein>
    <submittedName>
        <fullName evidence="2">Uncharacterized protein</fullName>
    </submittedName>
</protein>
<sequence length="141" mass="15455">HLRPRLPGLTVRTEVEPFAVVAGQTYVPCRTAAGSRCRPFVVERVRGDDVYVWDPFGGIKGLGGHRWVKRSSLHPTGRTDRGAERRTGYRLKSGPPAPGQELCGTCMTYVGPDDLAVSAWGSGHSTCKPCMADIERQYGQR</sequence>
<evidence type="ECO:0000313" key="3">
    <source>
        <dbReference type="Proteomes" id="UP000675781"/>
    </source>
</evidence>
<dbReference type="Proteomes" id="UP000675781">
    <property type="component" value="Unassembled WGS sequence"/>
</dbReference>
<evidence type="ECO:0000256" key="1">
    <source>
        <dbReference type="SAM" id="MobiDB-lite"/>
    </source>
</evidence>
<gene>
    <name evidence="2" type="ORF">KDL01_41805</name>
</gene>
<feature type="compositionally biased region" description="Basic and acidic residues" evidence="1">
    <location>
        <begin position="77"/>
        <end position="87"/>
    </location>
</feature>
<feature type="region of interest" description="Disordered" evidence="1">
    <location>
        <begin position="70"/>
        <end position="96"/>
    </location>
</feature>
<proteinExistence type="predicted"/>
<reference evidence="2" key="1">
    <citation type="submission" date="2021-04" db="EMBL/GenBank/DDBJ databases">
        <title>Genome based classification of Actinospica acidithermotolerans sp. nov., an actinobacterium isolated from an Indonesian hot spring.</title>
        <authorList>
            <person name="Kusuma A.B."/>
            <person name="Putra K.E."/>
            <person name="Nafisah S."/>
            <person name="Loh J."/>
            <person name="Nouioui I."/>
            <person name="Goodfellow M."/>
        </authorList>
    </citation>
    <scope>NUCLEOTIDE SEQUENCE</scope>
    <source>
        <strain evidence="2">CSCA 57</strain>
    </source>
</reference>
<keyword evidence="3" id="KW-1185">Reference proteome</keyword>
<feature type="non-terminal residue" evidence="2">
    <location>
        <position position="1"/>
    </location>
</feature>
<dbReference type="EMBL" id="JAGSOG010000700">
    <property type="protein sequence ID" value="MBR7839845.1"/>
    <property type="molecule type" value="Genomic_DNA"/>
</dbReference>
<organism evidence="2 3">
    <name type="scientific">Actinospica durhamensis</name>
    <dbReference type="NCBI Taxonomy" id="1508375"/>
    <lineage>
        <taxon>Bacteria</taxon>
        <taxon>Bacillati</taxon>
        <taxon>Actinomycetota</taxon>
        <taxon>Actinomycetes</taxon>
        <taxon>Catenulisporales</taxon>
        <taxon>Actinospicaceae</taxon>
        <taxon>Actinospica</taxon>
    </lineage>
</organism>
<dbReference type="AlphaFoldDB" id="A0A941EXS3"/>
<evidence type="ECO:0000313" key="2">
    <source>
        <dbReference type="EMBL" id="MBR7839845.1"/>
    </source>
</evidence>
<name>A0A941EXS3_9ACTN</name>
<comment type="caution">
    <text evidence="2">The sequence shown here is derived from an EMBL/GenBank/DDBJ whole genome shotgun (WGS) entry which is preliminary data.</text>
</comment>
<accession>A0A941EXS3</accession>
<dbReference type="RefSeq" id="WP_212534250.1">
    <property type="nucleotide sequence ID" value="NZ_JAGSOG010000700.1"/>
</dbReference>